<sequence>MEIYKAQSPIARKSNWFLSLVVIVLVTFGVMAVLQSISIFLVNPIFGIPMDEMVAAFAGNSPNSDARMAILFVQGIGAGLSFLVSALFIAKLIDKADFGWKQQIANFKFNGFLRMFMILFGGILFNTLLIYWNSIIALPEFMSSFESWARAKEDQAMIMTKFLTDFDNISEFIVGILVVGVLAGLGEEFLFRGVLQPKLHFYTRNAHVGIWLAAFVFSAIHFQFYGFFPRMLLGAIFGYLYLYSGSLIYPILAHILNNVTTLVLVYMNKLGKVDFDIEEADMVSIPIALVGLLILLVGFKIFKEVNKPKITDGELDKNI</sequence>
<proteinExistence type="predicted"/>
<dbReference type="GO" id="GO:0008237">
    <property type="term" value="F:metallopeptidase activity"/>
    <property type="evidence" value="ECO:0007669"/>
    <property type="project" value="UniProtKB-KW"/>
</dbReference>
<dbReference type="PANTHER" id="PTHR43592:SF15">
    <property type="entry name" value="CAAX AMINO TERMINAL PROTEASE FAMILY PROTEIN"/>
    <property type="match status" value="1"/>
</dbReference>
<dbReference type="EMBL" id="JAKZGO010000023">
    <property type="protein sequence ID" value="MCH7415473.1"/>
    <property type="molecule type" value="Genomic_DNA"/>
</dbReference>
<name>A0ABS9VG96_9BACT</name>
<evidence type="ECO:0000313" key="3">
    <source>
        <dbReference type="EMBL" id="MCH7415473.1"/>
    </source>
</evidence>
<keyword evidence="3" id="KW-0378">Hydrolase</keyword>
<keyword evidence="3" id="KW-0645">Protease</keyword>
<keyword evidence="1" id="KW-0472">Membrane</keyword>
<evidence type="ECO:0000259" key="2">
    <source>
        <dbReference type="Pfam" id="PF02517"/>
    </source>
</evidence>
<feature type="transmembrane region" description="Helical" evidence="1">
    <location>
        <begin position="280"/>
        <end position="302"/>
    </location>
</feature>
<feature type="transmembrane region" description="Helical" evidence="1">
    <location>
        <begin position="111"/>
        <end position="132"/>
    </location>
</feature>
<dbReference type="PANTHER" id="PTHR43592">
    <property type="entry name" value="CAAX AMINO TERMINAL PROTEASE"/>
    <property type="match status" value="1"/>
</dbReference>
<protein>
    <submittedName>
        <fullName evidence="3">CPBP family intramembrane metalloprotease</fullName>
    </submittedName>
</protein>
<dbReference type="Pfam" id="PF02517">
    <property type="entry name" value="Rce1-like"/>
    <property type="match status" value="1"/>
</dbReference>
<accession>A0ABS9VG96</accession>
<dbReference type="InterPro" id="IPR003675">
    <property type="entry name" value="Rce1/LyrA-like_dom"/>
</dbReference>
<gene>
    <name evidence="3" type="ORF">MM213_18375</name>
</gene>
<feature type="transmembrane region" description="Helical" evidence="1">
    <location>
        <begin position="66"/>
        <end position="90"/>
    </location>
</feature>
<dbReference type="Proteomes" id="UP001165430">
    <property type="component" value="Unassembled WGS sequence"/>
</dbReference>
<evidence type="ECO:0000256" key="1">
    <source>
        <dbReference type="SAM" id="Phobius"/>
    </source>
</evidence>
<keyword evidence="1" id="KW-0812">Transmembrane</keyword>
<feature type="domain" description="CAAX prenyl protease 2/Lysostaphin resistance protein A-like" evidence="2">
    <location>
        <begin position="171"/>
        <end position="259"/>
    </location>
</feature>
<reference evidence="3" key="1">
    <citation type="submission" date="2022-03" db="EMBL/GenBank/DDBJ databases">
        <title>De novo assembled genomes of Belliella spp. (Cyclobacteriaceae) strains.</title>
        <authorList>
            <person name="Szabo A."/>
            <person name="Korponai K."/>
            <person name="Felfoldi T."/>
        </authorList>
    </citation>
    <scope>NUCLEOTIDE SEQUENCE</scope>
    <source>
        <strain evidence="3">DSM 111903</strain>
    </source>
</reference>
<comment type="caution">
    <text evidence="3">The sequence shown here is derived from an EMBL/GenBank/DDBJ whole genome shotgun (WGS) entry which is preliminary data.</text>
</comment>
<feature type="transmembrane region" description="Helical" evidence="1">
    <location>
        <begin position="172"/>
        <end position="195"/>
    </location>
</feature>
<feature type="transmembrane region" description="Helical" evidence="1">
    <location>
        <begin position="207"/>
        <end position="227"/>
    </location>
</feature>
<feature type="transmembrane region" description="Helical" evidence="1">
    <location>
        <begin position="247"/>
        <end position="268"/>
    </location>
</feature>
<feature type="transmembrane region" description="Helical" evidence="1">
    <location>
        <begin position="20"/>
        <end position="46"/>
    </location>
</feature>
<keyword evidence="1" id="KW-1133">Transmembrane helix</keyword>
<dbReference type="RefSeq" id="WP_241414357.1">
    <property type="nucleotide sequence ID" value="NZ_JAKZGO010000023.1"/>
</dbReference>
<organism evidence="3 4">
    <name type="scientific">Belliella alkalica</name>
    <dbReference type="NCBI Taxonomy" id="1730871"/>
    <lineage>
        <taxon>Bacteria</taxon>
        <taxon>Pseudomonadati</taxon>
        <taxon>Bacteroidota</taxon>
        <taxon>Cytophagia</taxon>
        <taxon>Cytophagales</taxon>
        <taxon>Cyclobacteriaceae</taxon>
        <taxon>Belliella</taxon>
    </lineage>
</organism>
<evidence type="ECO:0000313" key="4">
    <source>
        <dbReference type="Proteomes" id="UP001165430"/>
    </source>
</evidence>
<keyword evidence="4" id="KW-1185">Reference proteome</keyword>
<keyword evidence="3" id="KW-0482">Metalloprotease</keyword>